<organism evidence="13 14">
    <name type="scientific">Candidatus Gottesmanbacteria bacterium RBG_13_37_7</name>
    <dbReference type="NCBI Taxonomy" id="1798369"/>
    <lineage>
        <taxon>Bacteria</taxon>
        <taxon>Candidatus Gottesmaniibacteriota</taxon>
    </lineage>
</organism>
<comment type="pathway">
    <text evidence="1">Carbohydrate biosynthesis; Calvin cycle.</text>
</comment>
<dbReference type="PANTHER" id="PTHR10285">
    <property type="entry name" value="URIDINE KINASE"/>
    <property type="match status" value="1"/>
</dbReference>
<dbReference type="InterPro" id="IPR027417">
    <property type="entry name" value="P-loop_NTPase"/>
</dbReference>
<comment type="catalytic activity">
    <reaction evidence="11">
        <text>D-ribulose 5-phosphate + ATP = D-ribulose 1,5-bisphosphate + ADP + H(+)</text>
        <dbReference type="Rhea" id="RHEA:19365"/>
        <dbReference type="ChEBI" id="CHEBI:15378"/>
        <dbReference type="ChEBI" id="CHEBI:30616"/>
        <dbReference type="ChEBI" id="CHEBI:57870"/>
        <dbReference type="ChEBI" id="CHEBI:58121"/>
        <dbReference type="ChEBI" id="CHEBI:456216"/>
        <dbReference type="EC" id="2.7.1.19"/>
    </reaction>
</comment>
<protein>
    <recommendedName>
        <fullName evidence="3">phosphoribulokinase</fullName>
        <ecNumber evidence="3">2.7.1.19</ecNumber>
    </recommendedName>
    <alternativeName>
        <fullName evidence="10">Phosphopentokinase</fullName>
    </alternativeName>
</protein>
<keyword evidence="7" id="KW-0547">Nucleotide-binding</keyword>
<dbReference type="AlphaFoldDB" id="A0A1F5YJK7"/>
<name>A0A1F5YJK7_9BACT</name>
<evidence type="ECO:0000256" key="10">
    <source>
        <dbReference type="ARBA" id="ARBA00031382"/>
    </source>
</evidence>
<evidence type="ECO:0000256" key="1">
    <source>
        <dbReference type="ARBA" id="ARBA00005215"/>
    </source>
</evidence>
<evidence type="ECO:0000256" key="5">
    <source>
        <dbReference type="ARBA" id="ARBA00022567"/>
    </source>
</evidence>
<dbReference type="InterPro" id="IPR006082">
    <property type="entry name" value="PRK"/>
</dbReference>
<evidence type="ECO:0000313" key="13">
    <source>
        <dbReference type="EMBL" id="OGG00350.1"/>
    </source>
</evidence>
<gene>
    <name evidence="13" type="ORF">A2Y99_00975</name>
</gene>
<keyword evidence="5" id="KW-0113">Calvin cycle</keyword>
<comment type="caution">
    <text evidence="13">The sequence shown here is derived from an EMBL/GenBank/DDBJ whole genome shotgun (WGS) entry which is preliminary data.</text>
</comment>
<evidence type="ECO:0000256" key="6">
    <source>
        <dbReference type="ARBA" id="ARBA00022679"/>
    </source>
</evidence>
<proteinExistence type="inferred from homology"/>
<sequence length="319" mass="36464">MIGITGDSGSGKTTYSNGIRRLLGPDIVTTIDMDGYHKENREQRKKSGKLPLDPSMNKLDLLLEHLKLLKEGKSVMVPIYDHEKGEFKPPIPFSPSPIIIIEGLHALYPEFLPYLDFSIYVDPARSVKWEWKYQRDVEKRHHIPENLIAEMLQREAAYKRFIDFQKTNASIVIKINPSKINDMARYELSCPMPTGCYKVELIIETAPILLPAIRLTFDLSAMLDPADKSPFMLAGIPSVYWGRKVIDVYIDGILSQHTINSLRNNIVAYTGIPLNEAMDLQYAPLQEHEHVTATQFAQLVIAWRFLEQIHNQISHLRIS</sequence>
<evidence type="ECO:0000256" key="2">
    <source>
        <dbReference type="ARBA" id="ARBA00009719"/>
    </source>
</evidence>
<dbReference type="Gene3D" id="3.40.50.300">
    <property type="entry name" value="P-loop containing nucleotide triphosphate hydrolases"/>
    <property type="match status" value="1"/>
</dbReference>
<reference evidence="13 14" key="1">
    <citation type="journal article" date="2016" name="Nat. Commun.">
        <title>Thousands of microbial genomes shed light on interconnected biogeochemical processes in an aquifer system.</title>
        <authorList>
            <person name="Anantharaman K."/>
            <person name="Brown C.T."/>
            <person name="Hug L.A."/>
            <person name="Sharon I."/>
            <person name="Castelle C.J."/>
            <person name="Probst A.J."/>
            <person name="Thomas B.C."/>
            <person name="Singh A."/>
            <person name="Wilkins M.J."/>
            <person name="Karaoz U."/>
            <person name="Brodie E.L."/>
            <person name="Williams K.H."/>
            <person name="Hubbard S.S."/>
            <person name="Banfield J.F."/>
        </authorList>
    </citation>
    <scope>NUCLEOTIDE SEQUENCE [LARGE SCALE GENOMIC DNA]</scope>
</reference>
<dbReference type="GO" id="GO:0008974">
    <property type="term" value="F:phosphoribulokinase activity"/>
    <property type="evidence" value="ECO:0007669"/>
    <property type="project" value="UniProtKB-EC"/>
</dbReference>
<evidence type="ECO:0000259" key="12">
    <source>
        <dbReference type="Pfam" id="PF00485"/>
    </source>
</evidence>
<keyword evidence="8 13" id="KW-0418">Kinase</keyword>
<evidence type="ECO:0000256" key="7">
    <source>
        <dbReference type="ARBA" id="ARBA00022741"/>
    </source>
</evidence>
<evidence type="ECO:0000313" key="14">
    <source>
        <dbReference type="Proteomes" id="UP000178230"/>
    </source>
</evidence>
<evidence type="ECO:0000256" key="3">
    <source>
        <dbReference type="ARBA" id="ARBA00012042"/>
    </source>
</evidence>
<dbReference type="EMBL" id="MFIY01000013">
    <property type="protein sequence ID" value="OGG00350.1"/>
    <property type="molecule type" value="Genomic_DNA"/>
</dbReference>
<keyword evidence="6" id="KW-0808">Transferase</keyword>
<evidence type="ECO:0000256" key="4">
    <source>
        <dbReference type="ARBA" id="ARBA00022531"/>
    </source>
</evidence>
<feature type="domain" description="Phosphoribulokinase/uridine kinase" evidence="12">
    <location>
        <begin position="1"/>
        <end position="177"/>
    </location>
</feature>
<accession>A0A1F5YJK7</accession>
<dbReference type="NCBIfam" id="NF005655">
    <property type="entry name" value="PRK07429.1"/>
    <property type="match status" value="1"/>
</dbReference>
<dbReference type="PRINTS" id="PR00478">
    <property type="entry name" value="PHRIBLKINASE"/>
</dbReference>
<comment type="similarity">
    <text evidence="2">Belongs to the phosphoribulokinase family.</text>
</comment>
<keyword evidence="4" id="KW-0602">Photosynthesis</keyword>
<evidence type="ECO:0000256" key="8">
    <source>
        <dbReference type="ARBA" id="ARBA00022777"/>
    </source>
</evidence>
<dbReference type="SUPFAM" id="SSF52540">
    <property type="entry name" value="P-loop containing nucleoside triphosphate hydrolases"/>
    <property type="match status" value="1"/>
</dbReference>
<dbReference type="EC" id="2.7.1.19" evidence="3"/>
<evidence type="ECO:0000256" key="9">
    <source>
        <dbReference type="ARBA" id="ARBA00022840"/>
    </source>
</evidence>
<dbReference type="InterPro" id="IPR006083">
    <property type="entry name" value="PRK/URK"/>
</dbReference>
<dbReference type="GO" id="GO:0019253">
    <property type="term" value="P:reductive pentose-phosphate cycle"/>
    <property type="evidence" value="ECO:0007669"/>
    <property type="project" value="UniProtKB-KW"/>
</dbReference>
<evidence type="ECO:0000256" key="11">
    <source>
        <dbReference type="ARBA" id="ARBA00047663"/>
    </source>
</evidence>
<dbReference type="Pfam" id="PF00485">
    <property type="entry name" value="PRK"/>
    <property type="match status" value="1"/>
</dbReference>
<dbReference type="Proteomes" id="UP000178230">
    <property type="component" value="Unassembled WGS sequence"/>
</dbReference>
<dbReference type="GO" id="GO:0005524">
    <property type="term" value="F:ATP binding"/>
    <property type="evidence" value="ECO:0007669"/>
    <property type="project" value="UniProtKB-KW"/>
</dbReference>
<keyword evidence="9" id="KW-0067">ATP-binding</keyword>